<dbReference type="Proteomes" id="UP000004067">
    <property type="component" value="Unassembled WGS sequence"/>
</dbReference>
<organism evidence="2 3">
    <name type="scientific">Centipeda periodontii DSM 2778</name>
    <dbReference type="NCBI Taxonomy" id="888060"/>
    <lineage>
        <taxon>Bacteria</taxon>
        <taxon>Bacillati</taxon>
        <taxon>Bacillota</taxon>
        <taxon>Negativicutes</taxon>
        <taxon>Selenomonadales</taxon>
        <taxon>Selenomonadaceae</taxon>
        <taxon>Centipeda</taxon>
    </lineage>
</organism>
<sequence>MAATSLLISESPLTVQPNLAVLIGLNEAIFLQQLQYWISREAGFCDQYGRRWIYNTVKQWNVQFPFWSESTIKRIIKSLEDQKAMLSTVIGNSYNKTKAYTVNYALIEELSEKIVHEQFQASVASVDRRISIPPPTGESGGHTEERYVFDTAESEHTDLDVSDDDEEGQKIKVGEPWISVKMTPHEEQDEPHTGVNLTPQKKSAEPPVTARVCVPSSRACETETTTTENTHRIHETTTGDVRSLCAALGVSGASLERFIRSYGEAAVGEKACLLEIAMQTKSIRNPTGWLHAALRDGYTFTPVRPAAQETAKAQKPPPRPYVPPAAPSVEKEQDAPVTGNLQEALSRMEDSSVFAKEFLLRQRGNAEGRASP</sequence>
<name>F5RNP2_9FIRM</name>
<feature type="region of interest" description="Disordered" evidence="1">
    <location>
        <begin position="306"/>
        <end position="337"/>
    </location>
</feature>
<dbReference type="OrthoDB" id="1258529at2"/>
<dbReference type="RefSeq" id="WP_006306887.1">
    <property type="nucleotide sequence ID" value="NZ_GL892076.1"/>
</dbReference>
<proteinExistence type="predicted"/>
<evidence type="ECO:0000313" key="3">
    <source>
        <dbReference type="Proteomes" id="UP000004067"/>
    </source>
</evidence>
<keyword evidence="3" id="KW-1185">Reference proteome</keyword>
<feature type="region of interest" description="Disordered" evidence="1">
    <location>
        <begin position="185"/>
        <end position="210"/>
    </location>
</feature>
<protein>
    <submittedName>
        <fullName evidence="2">Uncharacterized protein</fullName>
    </submittedName>
</protein>
<dbReference type="EMBL" id="AFHQ01000043">
    <property type="protein sequence ID" value="EGK58653.1"/>
    <property type="molecule type" value="Genomic_DNA"/>
</dbReference>
<dbReference type="eggNOG" id="COG0568">
    <property type="taxonomic scope" value="Bacteria"/>
</dbReference>
<feature type="compositionally biased region" description="Pro residues" evidence="1">
    <location>
        <begin position="315"/>
        <end position="326"/>
    </location>
</feature>
<gene>
    <name evidence="2" type="ORF">HMPREF9081_1878</name>
</gene>
<dbReference type="HOGENOM" id="CLU_739426_0_0_9"/>
<evidence type="ECO:0000256" key="1">
    <source>
        <dbReference type="SAM" id="MobiDB-lite"/>
    </source>
</evidence>
<dbReference type="STRING" id="888060.HMPREF9081_1878"/>
<evidence type="ECO:0000313" key="2">
    <source>
        <dbReference type="EMBL" id="EGK58653.1"/>
    </source>
</evidence>
<dbReference type="AlphaFoldDB" id="F5RNP2"/>
<comment type="caution">
    <text evidence="2">The sequence shown here is derived from an EMBL/GenBank/DDBJ whole genome shotgun (WGS) entry which is preliminary data.</text>
</comment>
<reference evidence="2 3" key="1">
    <citation type="submission" date="2011-04" db="EMBL/GenBank/DDBJ databases">
        <authorList>
            <person name="Muzny D."/>
            <person name="Qin X."/>
            <person name="Deng J."/>
            <person name="Jiang H."/>
            <person name="Liu Y."/>
            <person name="Qu J."/>
            <person name="Song X.-Z."/>
            <person name="Zhang L."/>
            <person name="Thornton R."/>
            <person name="Coyle M."/>
            <person name="Francisco L."/>
            <person name="Jackson L."/>
            <person name="Javaid M."/>
            <person name="Korchina V."/>
            <person name="Kovar C."/>
            <person name="Mata R."/>
            <person name="Mathew T."/>
            <person name="Ngo R."/>
            <person name="Nguyen L."/>
            <person name="Nguyen N."/>
            <person name="Okwuonu G."/>
            <person name="Ongeri F."/>
            <person name="Pham C."/>
            <person name="Simmons D."/>
            <person name="Wilczek-Boney K."/>
            <person name="Hale W."/>
            <person name="Jakkamsetti A."/>
            <person name="Pham P."/>
            <person name="Ruth R."/>
            <person name="San Lucas F."/>
            <person name="Warren J."/>
            <person name="Zhang J."/>
            <person name="Zhao Z."/>
            <person name="Zhou C."/>
            <person name="Zhu D."/>
            <person name="Lee S."/>
            <person name="Bess C."/>
            <person name="Blankenburg K."/>
            <person name="Forbes L."/>
            <person name="Fu Q."/>
            <person name="Gubbala S."/>
            <person name="Hirani K."/>
            <person name="Jayaseelan J.C."/>
            <person name="Lara F."/>
            <person name="Munidasa M."/>
            <person name="Palculict T."/>
            <person name="Patil S."/>
            <person name="Pu L.-L."/>
            <person name="Saada N."/>
            <person name="Tang L."/>
            <person name="Weissenberger G."/>
            <person name="Zhu Y."/>
            <person name="Hemphill L."/>
            <person name="Shang Y."/>
            <person name="Youmans B."/>
            <person name="Ayvaz T."/>
            <person name="Ross M."/>
            <person name="Santibanez J."/>
            <person name="Aqrawi P."/>
            <person name="Gross S."/>
            <person name="Joshi V."/>
            <person name="Fowler G."/>
            <person name="Nazareth L."/>
            <person name="Reid J."/>
            <person name="Worley K."/>
            <person name="Petrosino J."/>
            <person name="Highlander S."/>
            <person name="Gibbs R."/>
        </authorList>
    </citation>
    <scope>NUCLEOTIDE SEQUENCE [LARGE SCALE GENOMIC DNA]</scope>
    <source>
        <strain evidence="2 3">DSM 2778</strain>
    </source>
</reference>
<accession>F5RNP2</accession>